<dbReference type="AlphaFoldDB" id="A0A9W6PV86"/>
<evidence type="ECO:0000313" key="3">
    <source>
        <dbReference type="Proteomes" id="UP001165124"/>
    </source>
</evidence>
<dbReference type="RefSeq" id="WP_067916773.1">
    <property type="nucleotide sequence ID" value="NZ_BSRZ01000007.1"/>
</dbReference>
<comment type="caution">
    <text evidence="2">The sequence shown here is derived from an EMBL/GenBank/DDBJ whole genome shotgun (WGS) entry which is preliminary data.</text>
</comment>
<dbReference type="EMBL" id="BSRZ01000007">
    <property type="protein sequence ID" value="GLW65114.1"/>
    <property type="molecule type" value="Genomic_DNA"/>
</dbReference>
<proteinExistence type="predicted"/>
<organism evidence="2 3">
    <name type="scientific">Actinomadura rubrobrunea</name>
    <dbReference type="NCBI Taxonomy" id="115335"/>
    <lineage>
        <taxon>Bacteria</taxon>
        <taxon>Bacillati</taxon>
        <taxon>Actinomycetota</taxon>
        <taxon>Actinomycetes</taxon>
        <taxon>Streptosporangiales</taxon>
        <taxon>Thermomonosporaceae</taxon>
        <taxon>Actinomadura</taxon>
    </lineage>
</organism>
<keyword evidence="1" id="KW-1133">Transmembrane helix</keyword>
<evidence type="ECO:0000256" key="1">
    <source>
        <dbReference type="SAM" id="Phobius"/>
    </source>
</evidence>
<dbReference type="Proteomes" id="UP001165124">
    <property type="component" value="Unassembled WGS sequence"/>
</dbReference>
<keyword evidence="3" id="KW-1185">Reference proteome</keyword>
<protein>
    <recommendedName>
        <fullName evidence="4">Holin</fullName>
    </recommendedName>
</protein>
<name>A0A9W6PV86_9ACTN</name>
<keyword evidence="1" id="KW-0472">Membrane</keyword>
<feature type="transmembrane region" description="Helical" evidence="1">
    <location>
        <begin position="16"/>
        <end position="34"/>
    </location>
</feature>
<evidence type="ECO:0008006" key="4">
    <source>
        <dbReference type="Google" id="ProtNLM"/>
    </source>
</evidence>
<accession>A0A9W6PV86</accession>
<keyword evidence="1" id="KW-0812">Transmembrane</keyword>
<reference evidence="2" key="1">
    <citation type="submission" date="2023-02" db="EMBL/GenBank/DDBJ databases">
        <title>Actinomadura rubrobrunea NBRC 14622.</title>
        <authorList>
            <person name="Ichikawa N."/>
            <person name="Sato H."/>
            <person name="Tonouchi N."/>
        </authorList>
    </citation>
    <scope>NUCLEOTIDE SEQUENCE</scope>
    <source>
        <strain evidence="2">NBRC 14622</strain>
    </source>
</reference>
<evidence type="ECO:0000313" key="2">
    <source>
        <dbReference type="EMBL" id="GLW65114.1"/>
    </source>
</evidence>
<feature type="transmembrane region" description="Helical" evidence="1">
    <location>
        <begin position="41"/>
        <end position="58"/>
    </location>
</feature>
<gene>
    <name evidence="2" type="ORF">Arub01_33580</name>
</gene>
<sequence>MSDTTGRKSLLPTRKWWAALITALTAVLINWVQAGHVTKEILIALIGVVSQAAVAYLVPNESTPGGVPVRR</sequence>